<keyword evidence="2" id="KW-0012">Acyltransferase</keyword>
<feature type="transmembrane region" description="Helical" evidence="1">
    <location>
        <begin position="7"/>
        <end position="31"/>
    </location>
</feature>
<protein>
    <submittedName>
        <fullName evidence="2">Acyltransferase</fullName>
    </submittedName>
</protein>
<evidence type="ECO:0000313" key="3">
    <source>
        <dbReference type="Proteomes" id="UP000470213"/>
    </source>
</evidence>
<dbReference type="GO" id="GO:0016746">
    <property type="term" value="F:acyltransferase activity"/>
    <property type="evidence" value="ECO:0007669"/>
    <property type="project" value="UniProtKB-KW"/>
</dbReference>
<keyword evidence="1" id="KW-0472">Membrane</keyword>
<proteinExistence type="predicted"/>
<dbReference type="CDD" id="cd04647">
    <property type="entry name" value="LbH_MAT_like"/>
    <property type="match status" value="1"/>
</dbReference>
<dbReference type="InterPro" id="IPR051159">
    <property type="entry name" value="Hexapeptide_acetyltransf"/>
</dbReference>
<dbReference type="RefSeq" id="WP_163085091.1">
    <property type="nucleotide sequence ID" value="NZ_JAAAWN010000010.1"/>
</dbReference>
<accession>A0A7X5LL83</accession>
<dbReference type="PANTHER" id="PTHR23416">
    <property type="entry name" value="SIALIC ACID SYNTHASE-RELATED"/>
    <property type="match status" value="1"/>
</dbReference>
<dbReference type="Proteomes" id="UP000470213">
    <property type="component" value="Unassembled WGS sequence"/>
</dbReference>
<keyword evidence="1" id="KW-0812">Transmembrane</keyword>
<evidence type="ECO:0000256" key="1">
    <source>
        <dbReference type="SAM" id="Phobius"/>
    </source>
</evidence>
<keyword evidence="3" id="KW-1185">Reference proteome</keyword>
<keyword evidence="2" id="KW-0808">Transferase</keyword>
<dbReference type="SUPFAM" id="SSF51161">
    <property type="entry name" value="Trimeric LpxA-like enzymes"/>
    <property type="match status" value="1"/>
</dbReference>
<evidence type="ECO:0000313" key="2">
    <source>
        <dbReference type="EMBL" id="NDV91417.1"/>
    </source>
</evidence>
<gene>
    <name evidence="2" type="ORF">GTH32_09515</name>
</gene>
<keyword evidence="1" id="KW-1133">Transmembrane helix</keyword>
<organism evidence="2 3">
    <name type="scientific">Alteromonas profundi</name>
    <dbReference type="NCBI Taxonomy" id="2696062"/>
    <lineage>
        <taxon>Bacteria</taxon>
        <taxon>Pseudomonadati</taxon>
        <taxon>Pseudomonadota</taxon>
        <taxon>Gammaproteobacteria</taxon>
        <taxon>Alteromonadales</taxon>
        <taxon>Alteromonadaceae</taxon>
        <taxon>Alteromonas/Salinimonas group</taxon>
        <taxon>Alteromonas</taxon>
    </lineage>
</organism>
<comment type="caution">
    <text evidence="2">The sequence shown here is derived from an EMBL/GenBank/DDBJ whole genome shotgun (WGS) entry which is preliminary data.</text>
</comment>
<dbReference type="InterPro" id="IPR011004">
    <property type="entry name" value="Trimer_LpxA-like_sf"/>
</dbReference>
<dbReference type="Gene3D" id="2.160.10.10">
    <property type="entry name" value="Hexapeptide repeat proteins"/>
    <property type="match status" value="1"/>
</dbReference>
<dbReference type="EMBL" id="JAAAWN010000010">
    <property type="protein sequence ID" value="NDV91417.1"/>
    <property type="molecule type" value="Genomic_DNA"/>
</dbReference>
<name>A0A7X5LL83_9ALTE</name>
<dbReference type="PANTHER" id="PTHR23416:SF78">
    <property type="entry name" value="LIPOPOLYSACCHARIDE BIOSYNTHESIS O-ACETYL TRANSFERASE WBBJ-RELATED"/>
    <property type="match status" value="1"/>
</dbReference>
<sequence length="196" mass="20578">MKKTVKSMLFVGCAVVMFPMVFMFHLFGLVLDKNQLVAGFSQLLSLLPGKLGSYLRAGFYRFVLNACAPNVLVGFGTLLSHTDTDLGKGAYIGPQCNLGMCSIGKNTLLGSGVHVLSGKEQHNFSDIDKPIKAQGGTFTKIAIGDNCWIGNTAVVMANIGNGSVVAAGAVVVDDIPANAIAVGNPAKVVRYRGAQQ</sequence>
<dbReference type="AlphaFoldDB" id="A0A7X5LL83"/>
<reference evidence="2 3" key="1">
    <citation type="submission" date="2020-01" db="EMBL/GenBank/DDBJ databases">
        <authorList>
            <person name="Chen J."/>
            <person name="Zhu S."/>
            <person name="Yang J."/>
        </authorList>
    </citation>
    <scope>NUCLEOTIDE SEQUENCE [LARGE SCALE GENOMIC DNA]</scope>
    <source>
        <strain evidence="2 3">345S023</strain>
    </source>
</reference>